<keyword evidence="6" id="KW-1185">Reference proteome</keyword>
<accession>A0A3L7ITK6</accession>
<gene>
    <name evidence="5" type="ORF">D9V28_14000</name>
</gene>
<dbReference type="SUPFAM" id="SSF55729">
    <property type="entry name" value="Acyl-CoA N-acyltransferases (Nat)"/>
    <property type="match status" value="1"/>
</dbReference>
<dbReference type="RefSeq" id="WP_121660370.1">
    <property type="nucleotide sequence ID" value="NZ_BMEK01000003.1"/>
</dbReference>
<keyword evidence="2" id="KW-0012">Acyltransferase</keyword>
<organism evidence="5 6">
    <name type="scientific">Mycetocola zhadangensis</name>
    <dbReference type="NCBI Taxonomy" id="1164595"/>
    <lineage>
        <taxon>Bacteria</taxon>
        <taxon>Bacillati</taxon>
        <taxon>Actinomycetota</taxon>
        <taxon>Actinomycetes</taxon>
        <taxon>Micrococcales</taxon>
        <taxon>Microbacteriaceae</taxon>
        <taxon>Mycetocola</taxon>
    </lineage>
</organism>
<sequence length="192" mass="21780">MLEEEYQPRRRLPPHLRKKPEPEAPFSYSIREARLEDLPHVREIYNYYVANSVVTFDEDKMSLAKWKAKFAHLTKLGLPFIVAESPNGVILGYALVSPWKDKRAYRYTVENSIYLGPASTGKGLGRVLLGELIERSKEAGLKEILAVISDKGAEGSIALHESFGFVEIGRMGRVGFKFERWLGTVLLQKSLK</sequence>
<dbReference type="CDD" id="cd04301">
    <property type="entry name" value="NAT_SF"/>
    <property type="match status" value="1"/>
</dbReference>
<dbReference type="GO" id="GO:0016747">
    <property type="term" value="F:acyltransferase activity, transferring groups other than amino-acyl groups"/>
    <property type="evidence" value="ECO:0007669"/>
    <property type="project" value="InterPro"/>
</dbReference>
<feature type="domain" description="N-acetyltransferase" evidence="4">
    <location>
        <begin position="28"/>
        <end position="192"/>
    </location>
</feature>
<evidence type="ECO:0000259" key="4">
    <source>
        <dbReference type="PROSITE" id="PS51186"/>
    </source>
</evidence>
<dbReference type="OrthoDB" id="3173333at2"/>
<dbReference type="PROSITE" id="PS51186">
    <property type="entry name" value="GNAT"/>
    <property type="match status" value="1"/>
</dbReference>
<dbReference type="EMBL" id="RCWJ01000004">
    <property type="protein sequence ID" value="RLQ81460.1"/>
    <property type="molecule type" value="Genomic_DNA"/>
</dbReference>
<feature type="region of interest" description="Disordered" evidence="3">
    <location>
        <begin position="1"/>
        <end position="23"/>
    </location>
</feature>
<evidence type="ECO:0000256" key="1">
    <source>
        <dbReference type="ARBA" id="ARBA00022679"/>
    </source>
</evidence>
<dbReference type="PANTHER" id="PTHR43072:SF23">
    <property type="entry name" value="UPF0039 PROTEIN C11D3.02C"/>
    <property type="match status" value="1"/>
</dbReference>
<feature type="compositionally biased region" description="Basic residues" evidence="3">
    <location>
        <begin position="9"/>
        <end position="18"/>
    </location>
</feature>
<evidence type="ECO:0000256" key="2">
    <source>
        <dbReference type="ARBA" id="ARBA00023315"/>
    </source>
</evidence>
<evidence type="ECO:0000256" key="3">
    <source>
        <dbReference type="SAM" id="MobiDB-lite"/>
    </source>
</evidence>
<proteinExistence type="predicted"/>
<dbReference type="Gene3D" id="3.40.630.30">
    <property type="match status" value="1"/>
</dbReference>
<protein>
    <submittedName>
        <fullName evidence="5">N-acetyltransferase family protein</fullName>
    </submittedName>
</protein>
<name>A0A3L7ITK6_9MICO</name>
<keyword evidence="1 5" id="KW-0808">Transferase</keyword>
<comment type="caution">
    <text evidence="5">The sequence shown here is derived from an EMBL/GenBank/DDBJ whole genome shotgun (WGS) entry which is preliminary data.</text>
</comment>
<dbReference type="Pfam" id="PF00583">
    <property type="entry name" value="Acetyltransf_1"/>
    <property type="match status" value="1"/>
</dbReference>
<evidence type="ECO:0000313" key="6">
    <source>
        <dbReference type="Proteomes" id="UP000282460"/>
    </source>
</evidence>
<dbReference type="PANTHER" id="PTHR43072">
    <property type="entry name" value="N-ACETYLTRANSFERASE"/>
    <property type="match status" value="1"/>
</dbReference>
<dbReference type="InterPro" id="IPR000182">
    <property type="entry name" value="GNAT_dom"/>
</dbReference>
<dbReference type="Proteomes" id="UP000282460">
    <property type="component" value="Unassembled WGS sequence"/>
</dbReference>
<dbReference type="AlphaFoldDB" id="A0A3L7ITK6"/>
<reference evidence="5 6" key="1">
    <citation type="submission" date="2018-10" db="EMBL/GenBank/DDBJ databases">
        <authorList>
            <person name="Li J."/>
        </authorList>
    </citation>
    <scope>NUCLEOTIDE SEQUENCE [LARGE SCALE GENOMIC DNA]</scope>
    <source>
        <strain evidence="5 6">ZD1-4</strain>
    </source>
</reference>
<dbReference type="InterPro" id="IPR016181">
    <property type="entry name" value="Acyl_CoA_acyltransferase"/>
</dbReference>
<evidence type="ECO:0000313" key="5">
    <source>
        <dbReference type="EMBL" id="RLQ81460.1"/>
    </source>
</evidence>